<dbReference type="GO" id="GO:0043130">
    <property type="term" value="F:ubiquitin binding"/>
    <property type="evidence" value="ECO:0007669"/>
    <property type="project" value="TreeGrafter"/>
</dbReference>
<dbReference type="GO" id="GO:0043161">
    <property type="term" value="P:proteasome-mediated ubiquitin-dependent protein catabolic process"/>
    <property type="evidence" value="ECO:0007669"/>
    <property type="project" value="TreeGrafter"/>
</dbReference>
<evidence type="ECO:0000256" key="5">
    <source>
        <dbReference type="PROSITE-ProRule" id="PRU00221"/>
    </source>
</evidence>
<dbReference type="Gene3D" id="3.10.20.870">
    <property type="entry name" value="PFU (PLAA family ubiquitin binding), C-terminal domain"/>
    <property type="match status" value="1"/>
</dbReference>
<feature type="domain" description="PFU" evidence="7">
    <location>
        <begin position="378"/>
        <end position="475"/>
    </location>
</feature>
<evidence type="ECO:0000256" key="6">
    <source>
        <dbReference type="SAM" id="MobiDB-lite"/>
    </source>
</evidence>
<evidence type="ECO:0000256" key="2">
    <source>
        <dbReference type="ARBA" id="ARBA00022490"/>
    </source>
</evidence>
<dbReference type="EMBL" id="KB454509">
    <property type="protein sequence ID" value="EME29393.1"/>
    <property type="molecule type" value="Genomic_DNA"/>
</dbReference>
<name>M2Y0G7_GALSU</name>
<dbReference type="GeneID" id="17088192"/>
<evidence type="ECO:0000256" key="3">
    <source>
        <dbReference type="ARBA" id="ARBA00022574"/>
    </source>
</evidence>
<dbReference type="PROSITE" id="PS50294">
    <property type="entry name" value="WD_REPEATS_REGION"/>
    <property type="match status" value="1"/>
</dbReference>
<gene>
    <name evidence="9" type="ORF">Gasu_32170</name>
</gene>
<evidence type="ECO:0000259" key="7">
    <source>
        <dbReference type="PROSITE" id="PS51394"/>
    </source>
</evidence>
<dbReference type="PANTHER" id="PTHR19849:SF0">
    <property type="entry name" value="PHOSPHOLIPASE A-2-ACTIVATING PROTEIN"/>
    <property type="match status" value="1"/>
</dbReference>
<dbReference type="STRING" id="130081.M2Y0G7"/>
<dbReference type="RefSeq" id="XP_005705913.1">
    <property type="nucleotide sequence ID" value="XM_005705856.1"/>
</dbReference>
<dbReference type="AlphaFoldDB" id="M2Y0G7"/>
<evidence type="ECO:0000313" key="10">
    <source>
        <dbReference type="Proteomes" id="UP000030680"/>
    </source>
</evidence>
<evidence type="ECO:0000256" key="4">
    <source>
        <dbReference type="ARBA" id="ARBA00022737"/>
    </source>
</evidence>
<dbReference type="PROSITE" id="PS51394">
    <property type="entry name" value="PFU"/>
    <property type="match status" value="1"/>
</dbReference>
<evidence type="ECO:0000256" key="1">
    <source>
        <dbReference type="ARBA" id="ARBA00004496"/>
    </source>
</evidence>
<dbReference type="InterPro" id="IPR001680">
    <property type="entry name" value="WD40_rpt"/>
</dbReference>
<dbReference type="Pfam" id="PF00400">
    <property type="entry name" value="WD40"/>
    <property type="match status" value="4"/>
</dbReference>
<dbReference type="InterPro" id="IPR013535">
    <property type="entry name" value="PUL_dom"/>
</dbReference>
<sequence length="802" mass="91425">MTNKVHFQLSAELVGHEKEVRAVLALSDQVLVTGSRDETLKVWKYVEEDKQWKLESSFQVHKGFISCLAALHTDQSRFPLVLSGGGDATIRATDIMTGSQVGIGEGHSNTVCDIQVGEATQFMISCSWDCTSIVWNWKEEEKGNDIVIRIFPLITLRGHKASVWSAIILSFGCFQTASADKTIKLWNERGECLETLYGHQDVVRCLYKVPNSERIVSVSNDGYAICWKALEQRHWEIEHRLFLSNHFLYSLTYLSALDCFVTGGEDGSVIIFSFEQGVAQTLSHPKTVWALTTLPGREDLVTCCMDCICRIFTSDQSRVADDAVLQSFHDKASTKKLSASMVQGVDWDKLPLYEQVIDTPGTREGELKVVRKGNEAQVLIWSEQQWSKFGDVVDNPQENSGQSGYLDGEYYDYIFDVDIGDDQPKRKLGYRKGENPLAAAQRFLLKEELPLEYIDQVADFIDRNTDYRQRNMDMEGDPLTGSSRYIPMGDNRDKNASIKDPFTENRYRPSSNNDTQSATAAQQQHFPSNEFIYFGHSDQFANMRKKLNEFNHQVNEDMRLSDEEWNLVSNKVIQQLEKESQIVHCIFSEEELQVMEKLLDWPTENIIPVLDIFRLMILSPSASSYFFLKKENFGLDKVRRHLLSSKATIGVVILACRVICNMFSTRLVALLACDQWELICPLFHPSVYVSHAKSIEAYSALLHNYGIQLSKGGEDFIVSTNQWMTCAMEWLELLHHKQVQDFSSIYAVWTALGTIFVSHPSLLQEAMEKYALLDIMERYMQSSEKIKECIKQIEYLIAQSGT</sequence>
<feature type="region of interest" description="Disordered" evidence="6">
    <location>
        <begin position="471"/>
        <end position="522"/>
    </location>
</feature>
<feature type="domain" description="PUL" evidence="8">
    <location>
        <begin position="524"/>
        <end position="800"/>
    </location>
</feature>
<dbReference type="KEGG" id="gsl:Gasu_32170"/>
<feature type="compositionally biased region" description="Basic and acidic residues" evidence="6">
    <location>
        <begin position="490"/>
        <end position="507"/>
    </location>
</feature>
<dbReference type="Gramene" id="EME29393">
    <property type="protein sequence ID" value="EME29393"/>
    <property type="gene ID" value="Gasu_32170"/>
</dbReference>
<feature type="repeat" description="WD" evidence="5">
    <location>
        <begin position="196"/>
        <end position="228"/>
    </location>
</feature>
<dbReference type="eggNOG" id="KOG0301">
    <property type="taxonomic scope" value="Eukaryota"/>
</dbReference>
<keyword evidence="3 5" id="KW-0853">WD repeat</keyword>
<dbReference type="InterPro" id="IPR015155">
    <property type="entry name" value="PFU"/>
</dbReference>
<dbReference type="SUPFAM" id="SSF50978">
    <property type="entry name" value="WD40 repeat-like"/>
    <property type="match status" value="1"/>
</dbReference>
<dbReference type="PROSITE" id="PS51396">
    <property type="entry name" value="PUL"/>
    <property type="match status" value="1"/>
</dbReference>
<keyword evidence="4" id="KW-0677">Repeat</keyword>
<dbReference type="GO" id="GO:0005737">
    <property type="term" value="C:cytoplasm"/>
    <property type="evidence" value="ECO:0007669"/>
    <property type="project" value="UniProtKB-SubCell"/>
</dbReference>
<dbReference type="InterPro" id="IPR015943">
    <property type="entry name" value="WD40/YVTN_repeat-like_dom_sf"/>
</dbReference>
<dbReference type="OrthoDB" id="10265988at2759"/>
<dbReference type="CDD" id="cd00200">
    <property type="entry name" value="WD40"/>
    <property type="match status" value="1"/>
</dbReference>
<evidence type="ECO:0000259" key="8">
    <source>
        <dbReference type="PROSITE" id="PS51396"/>
    </source>
</evidence>
<dbReference type="PROSITE" id="PS50082">
    <property type="entry name" value="WD_REPEATS_2"/>
    <property type="match status" value="2"/>
</dbReference>
<dbReference type="InterPro" id="IPR038122">
    <property type="entry name" value="PFU_sf"/>
</dbReference>
<dbReference type="InterPro" id="IPR011989">
    <property type="entry name" value="ARM-like"/>
</dbReference>
<dbReference type="GO" id="GO:0005634">
    <property type="term" value="C:nucleus"/>
    <property type="evidence" value="ECO:0007669"/>
    <property type="project" value="TreeGrafter"/>
</dbReference>
<protein>
    <submittedName>
        <fullName evidence="9">Transducin family protein / WD-40 repeat family protein</fullName>
    </submittedName>
</protein>
<keyword evidence="2" id="KW-0963">Cytoplasm</keyword>
<dbReference type="Pfam" id="PF08324">
    <property type="entry name" value="PUL"/>
    <property type="match status" value="1"/>
</dbReference>
<accession>M2Y0G7</accession>
<dbReference type="PANTHER" id="PTHR19849">
    <property type="entry name" value="PHOSPHOLIPASE A-2-ACTIVATING PROTEIN"/>
    <property type="match status" value="1"/>
</dbReference>
<dbReference type="Gene3D" id="1.25.10.10">
    <property type="entry name" value="Leucine-rich Repeat Variant"/>
    <property type="match status" value="1"/>
</dbReference>
<dbReference type="InterPro" id="IPR036322">
    <property type="entry name" value="WD40_repeat_dom_sf"/>
</dbReference>
<comment type="subcellular location">
    <subcellularLocation>
        <location evidence="1">Cytoplasm</location>
    </subcellularLocation>
</comment>
<proteinExistence type="predicted"/>
<reference evidence="10" key="1">
    <citation type="journal article" date="2013" name="Science">
        <title>Gene transfer from bacteria and archaea facilitated evolution of an extremophilic eukaryote.</title>
        <authorList>
            <person name="Schonknecht G."/>
            <person name="Chen W.H."/>
            <person name="Ternes C.M."/>
            <person name="Barbier G.G."/>
            <person name="Shrestha R.P."/>
            <person name="Stanke M."/>
            <person name="Brautigam A."/>
            <person name="Baker B.J."/>
            <person name="Banfield J.F."/>
            <person name="Garavito R.M."/>
            <person name="Carr K."/>
            <person name="Wilkerson C."/>
            <person name="Rensing S.A."/>
            <person name="Gagneul D."/>
            <person name="Dickenson N.E."/>
            <person name="Oesterhelt C."/>
            <person name="Lercher M.J."/>
            <person name="Weber A.P."/>
        </authorList>
    </citation>
    <scope>NUCLEOTIDE SEQUENCE [LARGE SCALE GENOMIC DNA]</scope>
    <source>
        <strain evidence="10">074W</strain>
    </source>
</reference>
<dbReference type="Gene3D" id="2.130.10.10">
    <property type="entry name" value="YVTN repeat-like/Quinoprotein amine dehydrogenase"/>
    <property type="match status" value="1"/>
</dbReference>
<feature type="repeat" description="WD" evidence="5">
    <location>
        <begin position="13"/>
        <end position="44"/>
    </location>
</feature>
<dbReference type="Proteomes" id="UP000030680">
    <property type="component" value="Unassembled WGS sequence"/>
</dbReference>
<dbReference type="Pfam" id="PF09070">
    <property type="entry name" value="PFU"/>
    <property type="match status" value="1"/>
</dbReference>
<feature type="compositionally biased region" description="Polar residues" evidence="6">
    <location>
        <begin position="508"/>
        <end position="522"/>
    </location>
</feature>
<dbReference type="OMA" id="DKCIYYW"/>
<organism evidence="9 10">
    <name type="scientific">Galdieria sulphuraria</name>
    <name type="common">Red alga</name>
    <dbReference type="NCBI Taxonomy" id="130081"/>
    <lineage>
        <taxon>Eukaryota</taxon>
        <taxon>Rhodophyta</taxon>
        <taxon>Bangiophyceae</taxon>
        <taxon>Galdieriales</taxon>
        <taxon>Galdieriaceae</taxon>
        <taxon>Galdieria</taxon>
    </lineage>
</organism>
<dbReference type="SMART" id="SM00320">
    <property type="entry name" value="WD40"/>
    <property type="match status" value="7"/>
</dbReference>
<keyword evidence="10" id="KW-1185">Reference proteome</keyword>
<dbReference type="GO" id="GO:0010992">
    <property type="term" value="P:ubiquitin recycling"/>
    <property type="evidence" value="ECO:0007669"/>
    <property type="project" value="TreeGrafter"/>
</dbReference>
<evidence type="ECO:0000313" key="9">
    <source>
        <dbReference type="EMBL" id="EME29393.1"/>
    </source>
</evidence>